<reference evidence="2" key="1">
    <citation type="submission" date="2020-03" db="EMBL/GenBank/DDBJ databases">
        <title>The deep terrestrial virosphere.</title>
        <authorList>
            <person name="Holmfeldt K."/>
            <person name="Nilsson E."/>
            <person name="Simone D."/>
            <person name="Lopez-Fernandez M."/>
            <person name="Wu X."/>
            <person name="de Brujin I."/>
            <person name="Lundin D."/>
            <person name="Andersson A."/>
            <person name="Bertilsson S."/>
            <person name="Dopson M."/>
        </authorList>
    </citation>
    <scope>NUCLEOTIDE SEQUENCE</scope>
    <source>
        <strain evidence="2">MM415A00983</strain>
    </source>
</reference>
<protein>
    <submittedName>
        <fullName evidence="2">Uncharacterized protein</fullName>
    </submittedName>
</protein>
<dbReference type="AlphaFoldDB" id="A0A6M3KAC2"/>
<gene>
    <name evidence="2" type="ORF">MM415A00983_0016</name>
</gene>
<sequence>MQELQSRSEARKSQREEAKKALEENQAKLTKLENKDFNFKKLRDMSKDEKDKLTATEMELKQKAEQLEENQYKFTEQLQNSYKNEAMAVLVGNDKDLQKKVLYNYNKLNSPDGTKEEVFSKMRDAYNMLGASNNSINPVNAAATHHGPPSGFKQAGGTVDAGLAKNLGITEEELKKHNLKAK</sequence>
<organism evidence="2">
    <name type="scientific">viral metagenome</name>
    <dbReference type="NCBI Taxonomy" id="1070528"/>
    <lineage>
        <taxon>unclassified sequences</taxon>
        <taxon>metagenomes</taxon>
        <taxon>organismal metagenomes</taxon>
    </lineage>
</organism>
<accession>A0A6M3KAC2</accession>
<evidence type="ECO:0000256" key="1">
    <source>
        <dbReference type="SAM" id="MobiDB-lite"/>
    </source>
</evidence>
<evidence type="ECO:0000313" key="2">
    <source>
        <dbReference type="EMBL" id="QJA78833.1"/>
    </source>
</evidence>
<feature type="region of interest" description="Disordered" evidence="1">
    <location>
        <begin position="1"/>
        <end position="27"/>
    </location>
</feature>
<name>A0A6M3KAC2_9ZZZZ</name>
<proteinExistence type="predicted"/>
<dbReference type="EMBL" id="MT142355">
    <property type="protein sequence ID" value="QJA78833.1"/>
    <property type="molecule type" value="Genomic_DNA"/>
</dbReference>